<feature type="transmembrane region" description="Helical" evidence="1">
    <location>
        <begin position="35"/>
        <end position="53"/>
    </location>
</feature>
<accession>A0A8H6LRU2</accession>
<keyword evidence="3" id="KW-1185">Reference proteome</keyword>
<sequence>MLQCVCRALASRDVCCSFTTVTLLRGSGGRLVEEVWWVVVAVPCCVRSVALVLSIVRGIVFLSSFAWVFFVVLGSLLYARSVVHRELVLYCSSYAPLSFVLASSGSPIFVRFPVSLLALHSLDPILCVIHRPPRLNVGRFLPCVFSS</sequence>
<feature type="transmembrane region" description="Helical" evidence="1">
    <location>
        <begin position="87"/>
        <end position="110"/>
    </location>
</feature>
<keyword evidence="1" id="KW-0472">Membrane</keyword>
<reference evidence="2 3" key="1">
    <citation type="submission" date="2020-07" db="EMBL/GenBank/DDBJ databases">
        <title>Comparative genomics of pyrophilous fungi reveals a link between fire events and developmental genes.</title>
        <authorList>
            <consortium name="DOE Joint Genome Institute"/>
            <person name="Steindorff A.S."/>
            <person name="Carver A."/>
            <person name="Calhoun S."/>
            <person name="Stillman K."/>
            <person name="Liu H."/>
            <person name="Lipzen A."/>
            <person name="Pangilinan J."/>
            <person name="Labutti K."/>
            <person name="Bruns T.D."/>
            <person name="Grigoriev I.V."/>
        </authorList>
    </citation>
    <scope>NUCLEOTIDE SEQUENCE [LARGE SCALE GENOMIC DNA]</scope>
    <source>
        <strain evidence="2 3">CBS 144469</strain>
    </source>
</reference>
<evidence type="ECO:0000256" key="1">
    <source>
        <dbReference type="SAM" id="Phobius"/>
    </source>
</evidence>
<evidence type="ECO:0000313" key="3">
    <source>
        <dbReference type="Proteomes" id="UP000521943"/>
    </source>
</evidence>
<evidence type="ECO:0000313" key="2">
    <source>
        <dbReference type="EMBL" id="KAF6741408.1"/>
    </source>
</evidence>
<feature type="transmembrane region" description="Helical" evidence="1">
    <location>
        <begin position="60"/>
        <end position="81"/>
    </location>
</feature>
<organism evidence="2 3">
    <name type="scientific">Ephemerocybe angulata</name>
    <dbReference type="NCBI Taxonomy" id="980116"/>
    <lineage>
        <taxon>Eukaryota</taxon>
        <taxon>Fungi</taxon>
        <taxon>Dikarya</taxon>
        <taxon>Basidiomycota</taxon>
        <taxon>Agaricomycotina</taxon>
        <taxon>Agaricomycetes</taxon>
        <taxon>Agaricomycetidae</taxon>
        <taxon>Agaricales</taxon>
        <taxon>Agaricineae</taxon>
        <taxon>Psathyrellaceae</taxon>
        <taxon>Ephemerocybe</taxon>
    </lineage>
</organism>
<comment type="caution">
    <text evidence="2">The sequence shown here is derived from an EMBL/GenBank/DDBJ whole genome shotgun (WGS) entry which is preliminary data.</text>
</comment>
<keyword evidence="1" id="KW-0812">Transmembrane</keyword>
<dbReference type="Proteomes" id="UP000521943">
    <property type="component" value="Unassembled WGS sequence"/>
</dbReference>
<proteinExistence type="predicted"/>
<protein>
    <recommendedName>
        <fullName evidence="4">Transmembrane protein</fullName>
    </recommendedName>
</protein>
<dbReference type="AlphaFoldDB" id="A0A8H6LRU2"/>
<dbReference type="EMBL" id="JACGCI010000250">
    <property type="protein sequence ID" value="KAF6741408.1"/>
    <property type="molecule type" value="Genomic_DNA"/>
</dbReference>
<evidence type="ECO:0008006" key="4">
    <source>
        <dbReference type="Google" id="ProtNLM"/>
    </source>
</evidence>
<name>A0A8H6LRU2_9AGAR</name>
<gene>
    <name evidence="2" type="ORF">DFP72DRAFT_944494</name>
</gene>
<keyword evidence="1" id="KW-1133">Transmembrane helix</keyword>